<keyword evidence="12" id="KW-1015">Disulfide bond</keyword>
<dbReference type="InterPro" id="IPR016186">
    <property type="entry name" value="C-type_lectin-like/link_sf"/>
</dbReference>
<evidence type="ECO:0000256" key="3">
    <source>
        <dbReference type="ARBA" id="ARBA00022536"/>
    </source>
</evidence>
<keyword evidence="14" id="KW-0325">Glycoprotein</keyword>
<feature type="transmembrane region" description="Helical" evidence="17">
    <location>
        <begin position="319"/>
        <end position="340"/>
    </location>
</feature>
<comment type="subunit">
    <text evidence="16">Interacts with ITGAL, ITGAM and ITGB2. Interacts with thrombin/F2; this interaction switches the specificity of thrombin from a procoagulant to an anticoagulant and antifibrinolytic protease. Interacts with ANGP1 and ANGP2; these interactions significantly inhibit the generation of activated PC and TAFIa/CPB2 by the thrombin/thrombomodulin complex. Interacts with PF4; this interaction enhances generation of activated protein C. Interacts with HMGB1; this interaction inhibits HMGB1 inflammatory activity.</text>
</comment>
<dbReference type="SMART" id="SM00179">
    <property type="entry name" value="EGF_CA"/>
    <property type="match status" value="2"/>
</dbReference>
<feature type="chain" id="PRO_5035723852" description="Thrombomodulin" evidence="18">
    <location>
        <begin position="21"/>
        <end position="364"/>
    </location>
</feature>
<keyword evidence="13" id="KW-0675">Receptor</keyword>
<dbReference type="Pfam" id="PF00059">
    <property type="entry name" value="Lectin_C"/>
    <property type="match status" value="1"/>
</dbReference>
<dbReference type="InterPro" id="IPR001304">
    <property type="entry name" value="C-type_lectin-like"/>
</dbReference>
<dbReference type="PANTHER" id="PTHR14789:SF9">
    <property type="entry name" value="THROMBOMODULIN"/>
    <property type="match status" value="1"/>
</dbReference>
<dbReference type="InterPro" id="IPR001881">
    <property type="entry name" value="EGF-like_Ca-bd_dom"/>
</dbReference>
<dbReference type="GO" id="GO:0016020">
    <property type="term" value="C:membrane"/>
    <property type="evidence" value="ECO:0007669"/>
    <property type="project" value="UniProtKB-SubCell"/>
</dbReference>
<dbReference type="InterPro" id="IPR051505">
    <property type="entry name" value="C-type_lectin_domain"/>
</dbReference>
<evidence type="ECO:0000256" key="7">
    <source>
        <dbReference type="ARBA" id="ARBA00022729"/>
    </source>
</evidence>
<evidence type="ECO:0000256" key="2">
    <source>
        <dbReference type="ARBA" id="ARBA00019822"/>
    </source>
</evidence>
<dbReference type="SMART" id="SM00034">
    <property type="entry name" value="CLECT"/>
    <property type="match status" value="1"/>
</dbReference>
<feature type="signal peptide" evidence="18">
    <location>
        <begin position="1"/>
        <end position="20"/>
    </location>
</feature>
<dbReference type="CDD" id="cd00054">
    <property type="entry name" value="EGF_CA"/>
    <property type="match status" value="1"/>
</dbReference>
<dbReference type="InterPro" id="IPR000152">
    <property type="entry name" value="EGF-type_Asp/Asn_hydroxyl_site"/>
</dbReference>
<keyword evidence="11 17" id="KW-0472">Membrane</keyword>
<evidence type="ECO:0000256" key="4">
    <source>
        <dbReference type="ARBA" id="ARBA00022553"/>
    </source>
</evidence>
<evidence type="ECO:0000256" key="6">
    <source>
        <dbReference type="ARBA" id="ARBA00022692"/>
    </source>
</evidence>
<dbReference type="SUPFAM" id="SSF56436">
    <property type="entry name" value="C-type lectin-like"/>
    <property type="match status" value="1"/>
</dbReference>
<proteinExistence type="predicted"/>
<dbReference type="PROSITE" id="PS01186">
    <property type="entry name" value="EGF_2"/>
    <property type="match status" value="1"/>
</dbReference>
<dbReference type="GO" id="GO:0005509">
    <property type="term" value="F:calcium ion binding"/>
    <property type="evidence" value="ECO:0007669"/>
    <property type="project" value="InterPro"/>
</dbReference>
<comment type="subcellular location">
    <subcellularLocation>
        <location evidence="1">Membrane</location>
        <topology evidence="1">Single-pass type I membrane protein</topology>
    </subcellularLocation>
</comment>
<evidence type="ECO:0000256" key="10">
    <source>
        <dbReference type="ARBA" id="ARBA00022989"/>
    </source>
</evidence>
<keyword evidence="3" id="KW-0245">EGF-like domain</keyword>
<dbReference type="InterPro" id="IPR018097">
    <property type="entry name" value="EGF_Ca-bd_CS"/>
</dbReference>
<dbReference type="GeneTree" id="ENSGT00940000174492"/>
<evidence type="ECO:0000256" key="18">
    <source>
        <dbReference type="SAM" id="SignalP"/>
    </source>
</evidence>
<evidence type="ECO:0000256" key="12">
    <source>
        <dbReference type="ARBA" id="ARBA00023157"/>
    </source>
</evidence>
<dbReference type="InterPro" id="IPR015149">
    <property type="entry name" value="Tme5_EGF-like"/>
</dbReference>
<evidence type="ECO:0000256" key="11">
    <source>
        <dbReference type="ARBA" id="ARBA00023136"/>
    </source>
</evidence>
<evidence type="ECO:0000256" key="1">
    <source>
        <dbReference type="ARBA" id="ARBA00004479"/>
    </source>
</evidence>
<protein>
    <recommendedName>
        <fullName evidence="2">Thrombomodulin</fullName>
    </recommendedName>
</protein>
<reference evidence="20" key="1">
    <citation type="submission" date="2025-08" db="UniProtKB">
        <authorList>
            <consortium name="Ensembl"/>
        </authorList>
    </citation>
    <scope>IDENTIFICATION</scope>
</reference>
<dbReference type="GO" id="GO:0006897">
    <property type="term" value="P:endocytosis"/>
    <property type="evidence" value="ECO:0007669"/>
    <property type="project" value="UniProtKB-KW"/>
</dbReference>
<sequence>MTMIILISFIFSLSVKTGFCLKQTGTCRSFCTESYCITLNQDRVDFKTAKETCHDRNGELVTFQPETDESFFDFWKLALRGNFWIGLYLPAGACSNVSIPLRGYHWTSGSNQSFVPSFSTWKDSDQVCSPRCVSLSNDQKWTERLCSDKTDGFLCKSKLKDPCQAKSDPNVFQSSEGCSTAPCEHTCTDVEGGFKCSCYRGYISDSKNPVLCKLYCADQKCPAICDRNTGDSMKSCFCPAGFIFNDNMCEDIDECSSDQCDQECKNTFGGFVCSCREGFVLEDQVKCIKVSTPIGIGLVKPTANNDTLKTSSAPFSGFLWIWIFAAIAVVVFILVIRFYVVKRQKGREQNSSQQSSAPVDNIEC</sequence>
<keyword evidence="5" id="KW-0254">Endocytosis</keyword>
<comment type="function">
    <text evidence="15">Endothelial cell receptor that plays a critical role in regulating several physiological processes including hemostasis, coagulation, fibrinolysis, inflammation, and angiogenesis. Acts as a cofactor for thrombin activation of protein C/PROC on the surface of vascular endothelial cells leading to initiation of the activated protein C anticoagulant pathway. Also accelerates the activation of the plasma carboxypeptidase B2/CPB2, which catalyzes removal of C-terminal basic amino acids from its substrates including kinins or anaphylatoxins leading to fibrinolysis inhibition. Plays critical protective roles in changing the cleavage specificity of protease-activated receptor 1/PAR1, inhibiting endothelial cell permeability and inflammation. Suppresses inflammation distinctly from its anticoagulant cofactor activity by sequestering HMGB1 thereby preventing it from engaging cellular receptors such as RAGE and contributing to the inflammatory response.</text>
</comment>
<accession>A0A8C4GDJ7</accession>
<dbReference type="GO" id="GO:0004888">
    <property type="term" value="F:transmembrane signaling receptor activity"/>
    <property type="evidence" value="ECO:0007669"/>
    <property type="project" value="InterPro"/>
</dbReference>
<dbReference type="Gene3D" id="3.10.100.10">
    <property type="entry name" value="Mannose-Binding Protein A, subunit A"/>
    <property type="match status" value="1"/>
</dbReference>
<feature type="domain" description="C-type lectin" evidence="19">
    <location>
        <begin position="32"/>
        <end position="149"/>
    </location>
</feature>
<keyword evidence="6 17" id="KW-0812">Transmembrane</keyword>
<evidence type="ECO:0000313" key="20">
    <source>
        <dbReference type="Ensembl" id="ENSDLAP00005000885.2"/>
    </source>
</evidence>
<dbReference type="InterPro" id="IPR000742">
    <property type="entry name" value="EGF"/>
</dbReference>
<dbReference type="PROSITE" id="PS00010">
    <property type="entry name" value="ASX_HYDROXYL"/>
    <property type="match status" value="1"/>
</dbReference>
<dbReference type="Ensembl" id="ENSDLAT00005000937.2">
    <property type="protein sequence ID" value="ENSDLAP00005000885.2"/>
    <property type="gene ID" value="ENSDLAG00005000439.2"/>
</dbReference>
<dbReference type="InterPro" id="IPR049883">
    <property type="entry name" value="NOTCH1_EGF-like"/>
</dbReference>
<keyword evidence="21" id="KW-1185">Reference proteome</keyword>
<evidence type="ECO:0000256" key="13">
    <source>
        <dbReference type="ARBA" id="ARBA00023170"/>
    </source>
</evidence>
<keyword evidence="10 17" id="KW-1133">Transmembrane helix</keyword>
<evidence type="ECO:0000256" key="9">
    <source>
        <dbReference type="ARBA" id="ARBA00022737"/>
    </source>
</evidence>
<dbReference type="FunFam" id="2.10.25.10:FF:000009">
    <property type="entry name" value="Low-density lipoprotein receptor isoform 1"/>
    <property type="match status" value="1"/>
</dbReference>
<dbReference type="Gene3D" id="2.10.25.10">
    <property type="entry name" value="Laminin"/>
    <property type="match status" value="3"/>
</dbReference>
<organism evidence="20 21">
    <name type="scientific">Dicentrarchus labrax</name>
    <name type="common">European seabass</name>
    <name type="synonym">Morone labrax</name>
    <dbReference type="NCBI Taxonomy" id="13489"/>
    <lineage>
        <taxon>Eukaryota</taxon>
        <taxon>Metazoa</taxon>
        <taxon>Chordata</taxon>
        <taxon>Craniata</taxon>
        <taxon>Vertebrata</taxon>
        <taxon>Euteleostomi</taxon>
        <taxon>Actinopterygii</taxon>
        <taxon>Neopterygii</taxon>
        <taxon>Teleostei</taxon>
        <taxon>Neoteleostei</taxon>
        <taxon>Acanthomorphata</taxon>
        <taxon>Eupercaria</taxon>
        <taxon>Moronidae</taxon>
        <taxon>Dicentrarchus</taxon>
    </lineage>
</organism>
<dbReference type="SUPFAM" id="SSF57196">
    <property type="entry name" value="EGF/Laminin"/>
    <property type="match status" value="3"/>
</dbReference>
<evidence type="ECO:0000256" key="15">
    <source>
        <dbReference type="ARBA" id="ARBA00045242"/>
    </source>
</evidence>
<keyword evidence="4" id="KW-0597">Phosphoprotein</keyword>
<keyword evidence="7 18" id="KW-0732">Signal</keyword>
<dbReference type="SMART" id="SM00181">
    <property type="entry name" value="EGF"/>
    <property type="match status" value="3"/>
</dbReference>
<evidence type="ECO:0000259" key="19">
    <source>
        <dbReference type="PROSITE" id="PS50041"/>
    </source>
</evidence>
<evidence type="ECO:0000256" key="8">
    <source>
        <dbReference type="ARBA" id="ARBA00022734"/>
    </source>
</evidence>
<evidence type="ECO:0000256" key="5">
    <source>
        <dbReference type="ARBA" id="ARBA00022583"/>
    </source>
</evidence>
<evidence type="ECO:0000256" key="16">
    <source>
        <dbReference type="ARBA" id="ARBA00046453"/>
    </source>
</evidence>
<keyword evidence="8" id="KW-0430">Lectin</keyword>
<dbReference type="Proteomes" id="UP000694389">
    <property type="component" value="Unassembled WGS sequence"/>
</dbReference>
<dbReference type="PROSITE" id="PS50041">
    <property type="entry name" value="C_TYPE_LECTIN_2"/>
    <property type="match status" value="1"/>
</dbReference>
<dbReference type="PANTHER" id="PTHR14789">
    <property type="entry name" value="CHONDROLECTIN VARIANT CHODLFDELTAE"/>
    <property type="match status" value="1"/>
</dbReference>
<dbReference type="InterPro" id="IPR016187">
    <property type="entry name" value="CTDL_fold"/>
</dbReference>
<keyword evidence="9" id="KW-0677">Repeat</keyword>
<reference evidence="20" key="2">
    <citation type="submission" date="2025-09" db="UniProtKB">
        <authorList>
            <consortium name="Ensembl"/>
        </authorList>
    </citation>
    <scope>IDENTIFICATION</scope>
</reference>
<dbReference type="Pfam" id="PF07645">
    <property type="entry name" value="EGF_CA"/>
    <property type="match status" value="1"/>
</dbReference>
<dbReference type="AlphaFoldDB" id="A0A8C4GDJ7"/>
<dbReference type="Pfam" id="PF09064">
    <property type="entry name" value="EGF_Tme5"/>
    <property type="match status" value="1"/>
</dbReference>
<evidence type="ECO:0000256" key="17">
    <source>
        <dbReference type="SAM" id="Phobius"/>
    </source>
</evidence>
<name>A0A8C4GDJ7_DICLA</name>
<dbReference type="GO" id="GO:0030246">
    <property type="term" value="F:carbohydrate binding"/>
    <property type="evidence" value="ECO:0007669"/>
    <property type="project" value="UniProtKB-KW"/>
</dbReference>
<dbReference type="PROSITE" id="PS01187">
    <property type="entry name" value="EGF_CA"/>
    <property type="match status" value="1"/>
</dbReference>
<evidence type="ECO:0000256" key="14">
    <source>
        <dbReference type="ARBA" id="ARBA00023180"/>
    </source>
</evidence>
<evidence type="ECO:0000313" key="21">
    <source>
        <dbReference type="Proteomes" id="UP000694389"/>
    </source>
</evidence>